<dbReference type="eggNOG" id="KOG3510">
    <property type="taxonomic scope" value="Eukaryota"/>
</dbReference>
<keyword evidence="12" id="KW-1185">Reference proteome</keyword>
<evidence type="ECO:0000256" key="5">
    <source>
        <dbReference type="ARBA" id="ARBA00023136"/>
    </source>
</evidence>
<keyword evidence="3" id="KW-0732">Signal</keyword>
<name>E9H6R1_DAPPU</name>
<dbReference type="InterPro" id="IPR013098">
    <property type="entry name" value="Ig_I-set"/>
</dbReference>
<evidence type="ECO:0000256" key="9">
    <source>
        <dbReference type="SAM" id="MobiDB-lite"/>
    </source>
</evidence>
<evidence type="ECO:0000256" key="2">
    <source>
        <dbReference type="ARBA" id="ARBA00022475"/>
    </source>
</evidence>
<dbReference type="AlphaFoldDB" id="E9H6R1"/>
<dbReference type="PIRSF" id="PIRSF000615">
    <property type="entry name" value="TyrPK_CSF1-R"/>
    <property type="match status" value="1"/>
</dbReference>
<dbReference type="Pfam" id="PF13927">
    <property type="entry name" value="Ig_3"/>
    <property type="match status" value="2"/>
</dbReference>
<feature type="domain" description="Ig-like" evidence="10">
    <location>
        <begin position="4"/>
        <end position="104"/>
    </location>
</feature>
<dbReference type="InterPro" id="IPR036179">
    <property type="entry name" value="Ig-like_dom_sf"/>
</dbReference>
<dbReference type="EMBL" id="GL732598">
    <property type="protein sequence ID" value="EFX72592.1"/>
    <property type="molecule type" value="Genomic_DNA"/>
</dbReference>
<protein>
    <recommendedName>
        <fullName evidence="10">Ig-like domain-containing protein</fullName>
    </recommendedName>
</protein>
<evidence type="ECO:0000256" key="7">
    <source>
        <dbReference type="ARBA" id="ARBA00023180"/>
    </source>
</evidence>
<dbReference type="GO" id="GO:0005886">
    <property type="term" value="C:plasma membrane"/>
    <property type="evidence" value="ECO:0007669"/>
    <property type="project" value="UniProtKB-SubCell"/>
</dbReference>
<dbReference type="InterPro" id="IPR013783">
    <property type="entry name" value="Ig-like_fold"/>
</dbReference>
<dbReference type="InterPro" id="IPR003598">
    <property type="entry name" value="Ig_sub2"/>
</dbReference>
<dbReference type="OrthoDB" id="6337970at2759"/>
<evidence type="ECO:0000256" key="1">
    <source>
        <dbReference type="ARBA" id="ARBA00004236"/>
    </source>
</evidence>
<comment type="subcellular location">
    <subcellularLocation>
        <location evidence="1">Cell membrane</location>
    </subcellularLocation>
</comment>
<feature type="region of interest" description="Disordered" evidence="9">
    <location>
        <begin position="306"/>
        <end position="332"/>
    </location>
</feature>
<gene>
    <name evidence="11" type="ORF">DAPPUDRAFT_326104</name>
</gene>
<dbReference type="FunFam" id="2.60.40.10:FF:000328">
    <property type="entry name" value="CLUMA_CG000981, isoform A"/>
    <property type="match status" value="1"/>
</dbReference>
<keyword evidence="5" id="KW-0472">Membrane</keyword>
<reference evidence="11 12" key="1">
    <citation type="journal article" date="2011" name="Science">
        <title>The ecoresponsive genome of Daphnia pulex.</title>
        <authorList>
            <person name="Colbourne J.K."/>
            <person name="Pfrender M.E."/>
            <person name="Gilbert D."/>
            <person name="Thomas W.K."/>
            <person name="Tucker A."/>
            <person name="Oakley T.H."/>
            <person name="Tokishita S."/>
            <person name="Aerts A."/>
            <person name="Arnold G.J."/>
            <person name="Basu M.K."/>
            <person name="Bauer D.J."/>
            <person name="Caceres C.E."/>
            <person name="Carmel L."/>
            <person name="Casola C."/>
            <person name="Choi J.H."/>
            <person name="Detter J.C."/>
            <person name="Dong Q."/>
            <person name="Dusheyko S."/>
            <person name="Eads B.D."/>
            <person name="Frohlich T."/>
            <person name="Geiler-Samerotte K.A."/>
            <person name="Gerlach D."/>
            <person name="Hatcher P."/>
            <person name="Jogdeo S."/>
            <person name="Krijgsveld J."/>
            <person name="Kriventseva E.V."/>
            <person name="Kultz D."/>
            <person name="Laforsch C."/>
            <person name="Lindquist E."/>
            <person name="Lopez J."/>
            <person name="Manak J.R."/>
            <person name="Muller J."/>
            <person name="Pangilinan J."/>
            <person name="Patwardhan R.P."/>
            <person name="Pitluck S."/>
            <person name="Pritham E.J."/>
            <person name="Rechtsteiner A."/>
            <person name="Rho M."/>
            <person name="Rogozin I.B."/>
            <person name="Sakarya O."/>
            <person name="Salamov A."/>
            <person name="Schaack S."/>
            <person name="Shapiro H."/>
            <person name="Shiga Y."/>
            <person name="Skalitzky C."/>
            <person name="Smith Z."/>
            <person name="Souvorov A."/>
            <person name="Sung W."/>
            <person name="Tang Z."/>
            <person name="Tsuchiya D."/>
            <person name="Tu H."/>
            <person name="Vos H."/>
            <person name="Wang M."/>
            <person name="Wolf Y.I."/>
            <person name="Yamagata H."/>
            <person name="Yamada T."/>
            <person name="Ye Y."/>
            <person name="Shaw J.R."/>
            <person name="Andrews J."/>
            <person name="Crease T.J."/>
            <person name="Tang H."/>
            <person name="Lucas S.M."/>
            <person name="Robertson H.M."/>
            <person name="Bork P."/>
            <person name="Koonin E.V."/>
            <person name="Zdobnov E.M."/>
            <person name="Grigoriev I.V."/>
            <person name="Lynch M."/>
            <person name="Boore J.L."/>
        </authorList>
    </citation>
    <scope>NUCLEOTIDE SEQUENCE [LARGE SCALE GENOMIC DNA]</scope>
</reference>
<keyword evidence="8" id="KW-0393">Immunoglobulin domain</keyword>
<proteinExistence type="predicted"/>
<dbReference type="STRING" id="6669.E9H6R1"/>
<keyword evidence="2" id="KW-1003">Cell membrane</keyword>
<dbReference type="GO" id="GO:0043005">
    <property type="term" value="C:neuron projection"/>
    <property type="evidence" value="ECO:0000318"/>
    <property type="project" value="GO_Central"/>
</dbReference>
<keyword evidence="4" id="KW-0677">Repeat</keyword>
<dbReference type="Proteomes" id="UP000000305">
    <property type="component" value="Unassembled WGS sequence"/>
</dbReference>
<feature type="domain" description="Ig-like" evidence="10">
    <location>
        <begin position="107"/>
        <end position="188"/>
    </location>
</feature>
<evidence type="ECO:0000256" key="6">
    <source>
        <dbReference type="ARBA" id="ARBA00023157"/>
    </source>
</evidence>
<organism evidence="11 12">
    <name type="scientific">Daphnia pulex</name>
    <name type="common">Water flea</name>
    <dbReference type="NCBI Taxonomy" id="6669"/>
    <lineage>
        <taxon>Eukaryota</taxon>
        <taxon>Metazoa</taxon>
        <taxon>Ecdysozoa</taxon>
        <taxon>Arthropoda</taxon>
        <taxon>Crustacea</taxon>
        <taxon>Branchiopoda</taxon>
        <taxon>Diplostraca</taxon>
        <taxon>Cladocera</taxon>
        <taxon>Anomopoda</taxon>
        <taxon>Daphniidae</taxon>
        <taxon>Daphnia</taxon>
    </lineage>
</organism>
<accession>E9H6R1</accession>
<evidence type="ECO:0000313" key="11">
    <source>
        <dbReference type="EMBL" id="EFX72592.1"/>
    </source>
</evidence>
<evidence type="ECO:0000259" key="10">
    <source>
        <dbReference type="PROSITE" id="PS50835"/>
    </source>
</evidence>
<evidence type="ECO:0000313" key="12">
    <source>
        <dbReference type="Proteomes" id="UP000000305"/>
    </source>
</evidence>
<evidence type="ECO:0000256" key="3">
    <source>
        <dbReference type="ARBA" id="ARBA00022729"/>
    </source>
</evidence>
<dbReference type="InterPro" id="IPR003599">
    <property type="entry name" value="Ig_sub"/>
</dbReference>
<dbReference type="PhylomeDB" id="E9H6R1"/>
<dbReference type="SMART" id="SM00409">
    <property type="entry name" value="IG"/>
    <property type="match status" value="3"/>
</dbReference>
<dbReference type="SUPFAM" id="SSF48726">
    <property type="entry name" value="Immunoglobulin"/>
    <property type="match status" value="3"/>
</dbReference>
<evidence type="ECO:0000256" key="8">
    <source>
        <dbReference type="ARBA" id="ARBA00023319"/>
    </source>
</evidence>
<keyword evidence="7" id="KW-0325">Glycoprotein</keyword>
<evidence type="ECO:0000256" key="4">
    <source>
        <dbReference type="ARBA" id="ARBA00022737"/>
    </source>
</evidence>
<dbReference type="InterPro" id="IPR051170">
    <property type="entry name" value="Neural/epithelial_adhesion"/>
</dbReference>
<feature type="domain" description="Ig-like" evidence="10">
    <location>
        <begin position="199"/>
        <end position="295"/>
    </location>
</feature>
<keyword evidence="6" id="KW-1015">Disulfide bond</keyword>
<dbReference type="HOGENOM" id="CLU_027228_1_0_1"/>
<dbReference type="Gene3D" id="2.60.40.10">
    <property type="entry name" value="Immunoglobulins"/>
    <property type="match status" value="3"/>
</dbReference>
<dbReference type="KEGG" id="dpx:DAPPUDRAFT_326104"/>
<dbReference type="PANTHER" id="PTHR12231">
    <property type="entry name" value="CTX-RELATED TYPE I TRANSMEMBRANE PROTEIN"/>
    <property type="match status" value="1"/>
</dbReference>
<dbReference type="PROSITE" id="PS50835">
    <property type="entry name" value="IG_LIKE"/>
    <property type="match status" value="3"/>
</dbReference>
<sequence length="332" mass="37117">MQVPTFAKEIENATVPVGREATLSCVIYNLGNFKVAWVRVDTQTILTIDDMVITRSQRISVRHMTDASTWQLIIREVQSSDAGLYMCQLNTEPMTSHTAYLSVTVPPDIVDSESSGDVMVTEGQNTTLRCSATGHPLPVITWRREDGRPIQNHAVTVEGSVLHLTRIPRQNIGAYLCIASNGVPPSVSKRFMLRVQFPPSVTATNQLVGARQGDINITLECHCESFPKPVVYWLRHSTGDVVVNGVKHREEKRETNHYKVSMQLVFLHLEREDFMAYQCVCRNTLGIADSVVRLYQIHPVADDGDMNEVYSEADQQDGRGTGKEQLSSTWDG</sequence>
<dbReference type="InterPro" id="IPR007110">
    <property type="entry name" value="Ig-like_dom"/>
</dbReference>
<dbReference type="InParanoid" id="E9H6R1"/>
<dbReference type="SMART" id="SM00408">
    <property type="entry name" value="IGc2"/>
    <property type="match status" value="3"/>
</dbReference>
<dbReference type="Pfam" id="PF07679">
    <property type="entry name" value="I-set"/>
    <property type="match status" value="1"/>
</dbReference>
<dbReference type="OMA" id="NISRECG"/>
<dbReference type="PANTHER" id="PTHR12231:SF105">
    <property type="entry name" value="LACHESIN-LIKE PROTEIN"/>
    <property type="match status" value="1"/>
</dbReference>